<keyword evidence="1" id="KW-0175">Coiled coil</keyword>
<sequence>MDQEGIPELHSFKESLVKEHEQRIEALRNATGKRVAEMLSLKRIEVEKEIAALSRQHEARYASLLSSSLLCVRSRYRSEFLKETNRLYSLFEKKYFESIQNIKIDKEKYSNILCSLIDEGVKTIGNDAIVYVDLRDSVYLVDRNVSLDVREKRIPRWGGCVLESPDGARVFDNTLKTRWERMYPDVIKALSREVRRIVAEYPEFVSELRLS</sequence>
<dbReference type="AlphaFoldDB" id="A0A645F726"/>
<protein>
    <submittedName>
        <fullName evidence="2">V-type proton ATPase subunit E</fullName>
    </submittedName>
</protein>
<gene>
    <name evidence="2" type="primary">atpE_55</name>
    <name evidence="2" type="ORF">SDC9_156621</name>
</gene>
<dbReference type="InterPro" id="IPR038495">
    <property type="entry name" value="ATPase_E_C"/>
</dbReference>
<feature type="coiled-coil region" evidence="1">
    <location>
        <begin position="10"/>
        <end position="56"/>
    </location>
</feature>
<dbReference type="SUPFAM" id="SSF160527">
    <property type="entry name" value="V-type ATPase subunit E-like"/>
    <property type="match status" value="1"/>
</dbReference>
<reference evidence="2" key="1">
    <citation type="submission" date="2019-08" db="EMBL/GenBank/DDBJ databases">
        <authorList>
            <person name="Kucharzyk K."/>
            <person name="Murdoch R.W."/>
            <person name="Higgins S."/>
            <person name="Loffler F."/>
        </authorList>
    </citation>
    <scope>NUCLEOTIDE SEQUENCE</scope>
</reference>
<evidence type="ECO:0000256" key="1">
    <source>
        <dbReference type="SAM" id="Coils"/>
    </source>
</evidence>
<comment type="caution">
    <text evidence="2">The sequence shown here is derived from an EMBL/GenBank/DDBJ whole genome shotgun (WGS) entry which is preliminary data.</text>
</comment>
<accession>A0A645F726</accession>
<organism evidence="2">
    <name type="scientific">bioreactor metagenome</name>
    <dbReference type="NCBI Taxonomy" id="1076179"/>
    <lineage>
        <taxon>unclassified sequences</taxon>
        <taxon>metagenomes</taxon>
        <taxon>ecological metagenomes</taxon>
    </lineage>
</organism>
<name>A0A645F726_9ZZZZ</name>
<dbReference type="Gene3D" id="3.30.2320.30">
    <property type="entry name" value="ATP synthase, E subunit, C-terminal"/>
    <property type="match status" value="1"/>
</dbReference>
<evidence type="ECO:0000313" key="2">
    <source>
        <dbReference type="EMBL" id="MPN09332.1"/>
    </source>
</evidence>
<dbReference type="EMBL" id="VSSQ01055432">
    <property type="protein sequence ID" value="MPN09332.1"/>
    <property type="molecule type" value="Genomic_DNA"/>
</dbReference>
<proteinExistence type="predicted"/>